<keyword evidence="4" id="KW-1185">Reference proteome</keyword>
<feature type="domain" description="PKD" evidence="2">
    <location>
        <begin position="66"/>
        <end position="123"/>
    </location>
</feature>
<dbReference type="AlphaFoldDB" id="A0A7X9XA67"/>
<dbReference type="GO" id="GO:0060070">
    <property type="term" value="P:canonical Wnt signaling pathway"/>
    <property type="evidence" value="ECO:0007669"/>
    <property type="project" value="TreeGrafter"/>
</dbReference>
<evidence type="ECO:0000259" key="2">
    <source>
        <dbReference type="PROSITE" id="PS50093"/>
    </source>
</evidence>
<dbReference type="InterPro" id="IPR011042">
    <property type="entry name" value="6-blade_b-propeller_TolB-like"/>
</dbReference>
<dbReference type="RefSeq" id="WP_169657607.1">
    <property type="nucleotide sequence ID" value="NZ_JABANE010000039.1"/>
</dbReference>
<reference evidence="3 4" key="1">
    <citation type="submission" date="2020-04" db="EMBL/GenBank/DDBJ databases">
        <title>Flammeovirga sp. SR4, a novel species isolated from seawater.</title>
        <authorList>
            <person name="Wang X."/>
        </authorList>
    </citation>
    <scope>NUCLEOTIDE SEQUENCE [LARGE SCALE GENOMIC DNA]</scope>
    <source>
        <strain evidence="3 4">ATCC 23126</strain>
    </source>
</reference>
<dbReference type="Proteomes" id="UP000576082">
    <property type="component" value="Unassembled WGS sequence"/>
</dbReference>
<dbReference type="InterPro" id="IPR013783">
    <property type="entry name" value="Ig-like_fold"/>
</dbReference>
<feature type="signal peptide" evidence="1">
    <location>
        <begin position="1"/>
        <end position="24"/>
    </location>
</feature>
<dbReference type="PANTHER" id="PTHR46513">
    <property type="entry name" value="VITELLOGENIN RECEPTOR-LIKE PROTEIN-RELATED-RELATED"/>
    <property type="match status" value="1"/>
</dbReference>
<keyword evidence="1" id="KW-0732">Signal</keyword>
<name>A0A7X9XA67_9BACT</name>
<dbReference type="SUPFAM" id="SSF101898">
    <property type="entry name" value="NHL repeat"/>
    <property type="match status" value="1"/>
</dbReference>
<dbReference type="EMBL" id="JABANE010000039">
    <property type="protein sequence ID" value="NME69329.1"/>
    <property type="molecule type" value="Genomic_DNA"/>
</dbReference>
<protein>
    <recommendedName>
        <fullName evidence="2">PKD domain-containing protein</fullName>
    </recommendedName>
</protein>
<dbReference type="PROSITE" id="PS50093">
    <property type="entry name" value="PKD"/>
    <property type="match status" value="1"/>
</dbReference>
<dbReference type="PANTHER" id="PTHR46513:SF13">
    <property type="entry name" value="EGF-LIKE DOMAIN-CONTAINING PROTEIN"/>
    <property type="match status" value="1"/>
</dbReference>
<dbReference type="InterPro" id="IPR032485">
    <property type="entry name" value="LRP1-like_beta_prop"/>
</dbReference>
<dbReference type="GO" id="GO:0017147">
    <property type="term" value="F:Wnt-protein binding"/>
    <property type="evidence" value="ECO:0007669"/>
    <property type="project" value="TreeGrafter"/>
</dbReference>
<evidence type="ECO:0000313" key="4">
    <source>
        <dbReference type="Proteomes" id="UP000576082"/>
    </source>
</evidence>
<dbReference type="Gene3D" id="2.120.10.30">
    <property type="entry name" value="TolB, C-terminal domain"/>
    <property type="match status" value="2"/>
</dbReference>
<dbReference type="GO" id="GO:0042813">
    <property type="term" value="F:Wnt receptor activity"/>
    <property type="evidence" value="ECO:0007669"/>
    <property type="project" value="TreeGrafter"/>
</dbReference>
<comment type="caution">
    <text evidence="3">The sequence shown here is derived from an EMBL/GenBank/DDBJ whole genome shotgun (WGS) entry which is preliminary data.</text>
</comment>
<sequence>MKTFSNLFLRFLVTLLPLSFIVLTSCTEDEEPPALASVVAKFDYELSNEGIAPSTVTFTNKSIAATSYVWDFGVDSETSTDENPEFTYEEFGTFDVTLIARADDERADTTTQTIVIKDPLGGKKPTLYYTDRATGQVHMIILDDEATTPVIQTFGENHTKPYGIVADLDNENLYVIDQADELLYQYNALVNGEKSVLLNVADLGDKEHMMYYPAGVKVIEGRLYWGADGGIYTSALDGTDLKAFVEFSTNTGALEGSLPLGISYDAENQVIYFANDAYDFSGGIYKVNLDGTGLEEIISGVDAGDISYLDGKLYYFDYATSKGTIYDIASESTTEFVDYPSRFVWGTIADPITERVYWTDRGSNDDGTDGKIMSANLDGTDIKVVLDIEDAPVVGDAKTLRPYALALGLY</sequence>
<dbReference type="SMART" id="SM00089">
    <property type="entry name" value="PKD"/>
    <property type="match status" value="1"/>
</dbReference>
<dbReference type="Pfam" id="PF18911">
    <property type="entry name" value="PKD_4"/>
    <property type="match status" value="1"/>
</dbReference>
<organism evidence="3 4">
    <name type="scientific">Flammeovirga aprica JL-4</name>
    <dbReference type="NCBI Taxonomy" id="694437"/>
    <lineage>
        <taxon>Bacteria</taxon>
        <taxon>Pseudomonadati</taxon>
        <taxon>Bacteroidota</taxon>
        <taxon>Cytophagia</taxon>
        <taxon>Cytophagales</taxon>
        <taxon>Flammeovirgaceae</taxon>
        <taxon>Flammeovirga</taxon>
    </lineage>
</organism>
<dbReference type="PROSITE" id="PS51257">
    <property type="entry name" value="PROKAR_LIPOPROTEIN"/>
    <property type="match status" value="1"/>
</dbReference>
<dbReference type="SUPFAM" id="SSF49299">
    <property type="entry name" value="PKD domain"/>
    <property type="match status" value="1"/>
</dbReference>
<feature type="chain" id="PRO_5030732068" description="PKD domain-containing protein" evidence="1">
    <location>
        <begin position="25"/>
        <end position="410"/>
    </location>
</feature>
<dbReference type="InterPro" id="IPR022409">
    <property type="entry name" value="PKD/Chitinase_dom"/>
</dbReference>
<dbReference type="InterPro" id="IPR000601">
    <property type="entry name" value="PKD_dom"/>
</dbReference>
<dbReference type="InterPro" id="IPR035986">
    <property type="entry name" value="PKD_dom_sf"/>
</dbReference>
<dbReference type="InterPro" id="IPR050778">
    <property type="entry name" value="Cueball_EGF_LRP_Nidogen"/>
</dbReference>
<evidence type="ECO:0000256" key="1">
    <source>
        <dbReference type="SAM" id="SignalP"/>
    </source>
</evidence>
<dbReference type="Gene3D" id="2.60.40.10">
    <property type="entry name" value="Immunoglobulins"/>
    <property type="match status" value="1"/>
</dbReference>
<gene>
    <name evidence="3" type="ORF">HHU12_15240</name>
</gene>
<proteinExistence type="predicted"/>
<dbReference type="GO" id="GO:0005886">
    <property type="term" value="C:plasma membrane"/>
    <property type="evidence" value="ECO:0007669"/>
    <property type="project" value="TreeGrafter"/>
</dbReference>
<dbReference type="Pfam" id="PF16472">
    <property type="entry name" value="DUF5050"/>
    <property type="match status" value="1"/>
</dbReference>
<evidence type="ECO:0000313" key="3">
    <source>
        <dbReference type="EMBL" id="NME69329.1"/>
    </source>
</evidence>
<dbReference type="CDD" id="cd00146">
    <property type="entry name" value="PKD"/>
    <property type="match status" value="1"/>
</dbReference>
<accession>A0A7X9XA67</accession>